<dbReference type="GO" id="GO:0003677">
    <property type="term" value="F:DNA binding"/>
    <property type="evidence" value="ECO:0007669"/>
    <property type="project" value="UniProtKB-UniRule"/>
</dbReference>
<evidence type="ECO:0000256" key="11">
    <source>
        <dbReference type="NCBIfam" id="TIGR00665"/>
    </source>
</evidence>
<keyword evidence="2 12" id="KW-0639">Primosome</keyword>
<evidence type="ECO:0000256" key="12">
    <source>
        <dbReference type="RuleBase" id="RU362085"/>
    </source>
</evidence>
<sequence length="483" mass="52354">MAIVAPADTAGPDQSDNVPETFLPARRQQNSSGFERTPPQDLDAEQSVLGGMILSQLAIDEVSNVLAADDFYRPSHEMIYSAIIAMRAKNEPVDPITLADELSKSGDLAKVGGTSYLHTLVQAVPTAANAEHYAEIVRERAVLRRLVAAGTKIVHMGYEGAGELDEITASAAAEIAAVTEGRDRADDFHTPSSTLGGTLDLIQAAESDTGMTGVPTGFTDLDSLTNGFQPGQIIIVAGRPGMGKSTLAMDFARACTMPKGKNKQPIPGAGRPAAFITLEMSIDELNMRCLSAEGTVALHHLRSGTLDDDGWLQLAGAVKQYSEAPLYINESARSLQEIQAKCRRLKTRMPDLAMIVIDYLQLVTTGNRRRAESREQEVSDISRSLKLLAKELRLPIVVLSQLNRGPEMRQDKRPQVSDLRESGSVEQDADMVILLYRDDAYEKESPRSGETDLIVGKHRNGPTATITVASQLHYSRFVDMAQA</sequence>
<dbReference type="SMART" id="SM00382">
    <property type="entry name" value="AAA"/>
    <property type="match status" value="1"/>
</dbReference>
<dbReference type="GO" id="GO:0005829">
    <property type="term" value="C:cytosol"/>
    <property type="evidence" value="ECO:0007669"/>
    <property type="project" value="TreeGrafter"/>
</dbReference>
<evidence type="ECO:0000256" key="6">
    <source>
        <dbReference type="ARBA" id="ARBA00022806"/>
    </source>
</evidence>
<comment type="function">
    <text evidence="12">The main replicative DNA helicase, it participates in initiation and elongation during chromosome replication. Travels ahead of the DNA replisome, separating dsDNA into templates for DNA synthesis. A processive ATP-dependent 5'-3' DNA helicase it has DNA-dependent ATPase activity.</text>
</comment>
<dbReference type="EMBL" id="MEHJ01000002">
    <property type="protein sequence ID" value="OEJ21568.1"/>
    <property type="molecule type" value="Genomic_DNA"/>
</dbReference>
<reference evidence="15 16" key="1">
    <citation type="submission" date="2016-08" db="EMBL/GenBank/DDBJ databases">
        <title>Complete genome sequence of Streptomyces agglomeratus strain 6-3-2, a novel anti-MRSA actinomycete isolated from Wuli of Tebit, China.</title>
        <authorList>
            <person name="Chen X."/>
        </authorList>
    </citation>
    <scope>NUCLEOTIDE SEQUENCE [LARGE SCALE GENOMIC DNA]</scope>
    <source>
        <strain evidence="15 16">6-3-2</strain>
    </source>
</reference>
<dbReference type="Gene3D" id="3.40.50.300">
    <property type="entry name" value="P-loop containing nucleotide triphosphate hydrolases"/>
    <property type="match status" value="1"/>
</dbReference>
<keyword evidence="3 12" id="KW-0235">DNA replication</keyword>
<evidence type="ECO:0000313" key="15">
    <source>
        <dbReference type="EMBL" id="OEJ21568.1"/>
    </source>
</evidence>
<evidence type="ECO:0000256" key="9">
    <source>
        <dbReference type="ARBA" id="ARBA00023235"/>
    </source>
</evidence>
<evidence type="ECO:0000256" key="3">
    <source>
        <dbReference type="ARBA" id="ARBA00022705"/>
    </source>
</evidence>
<dbReference type="GO" id="GO:0043139">
    <property type="term" value="F:5'-3' DNA helicase activity"/>
    <property type="evidence" value="ECO:0007669"/>
    <property type="project" value="UniProtKB-EC"/>
</dbReference>
<evidence type="ECO:0000256" key="10">
    <source>
        <dbReference type="ARBA" id="ARBA00048954"/>
    </source>
</evidence>
<keyword evidence="8 12" id="KW-0238">DNA-binding</keyword>
<dbReference type="AlphaFoldDB" id="A0A1E5NZ53"/>
<dbReference type="InterPro" id="IPR027417">
    <property type="entry name" value="P-loop_NTPase"/>
</dbReference>
<dbReference type="PANTHER" id="PTHR30153:SF2">
    <property type="entry name" value="REPLICATIVE DNA HELICASE"/>
    <property type="match status" value="1"/>
</dbReference>
<dbReference type="GO" id="GO:0005524">
    <property type="term" value="F:ATP binding"/>
    <property type="evidence" value="ECO:0007669"/>
    <property type="project" value="UniProtKB-UniRule"/>
</dbReference>
<name>A0A1E5NZ53_9ACTN</name>
<organism evidence="15 16">
    <name type="scientific">Streptomyces agglomeratus</name>
    <dbReference type="NCBI Taxonomy" id="285458"/>
    <lineage>
        <taxon>Bacteria</taxon>
        <taxon>Bacillati</taxon>
        <taxon>Actinomycetota</taxon>
        <taxon>Actinomycetes</taxon>
        <taxon>Kitasatosporales</taxon>
        <taxon>Streptomycetaceae</taxon>
        <taxon>Streptomyces</taxon>
    </lineage>
</organism>
<dbReference type="CDD" id="cd00984">
    <property type="entry name" value="DnaB_C"/>
    <property type="match status" value="1"/>
</dbReference>
<dbReference type="FunFam" id="1.10.860.10:FF:000001">
    <property type="entry name" value="Replicative DNA helicase"/>
    <property type="match status" value="1"/>
</dbReference>
<keyword evidence="16" id="KW-1185">Reference proteome</keyword>
<dbReference type="InterPro" id="IPR036185">
    <property type="entry name" value="DNA_heli_DnaB-like_N_sf"/>
</dbReference>
<dbReference type="PANTHER" id="PTHR30153">
    <property type="entry name" value="REPLICATIVE DNA HELICASE DNAB"/>
    <property type="match status" value="1"/>
</dbReference>
<dbReference type="GO" id="GO:0016887">
    <property type="term" value="F:ATP hydrolysis activity"/>
    <property type="evidence" value="ECO:0007669"/>
    <property type="project" value="RHEA"/>
</dbReference>
<dbReference type="GO" id="GO:0006269">
    <property type="term" value="P:DNA replication, synthesis of primer"/>
    <property type="evidence" value="ECO:0007669"/>
    <property type="project" value="UniProtKB-UniRule"/>
</dbReference>
<dbReference type="Proteomes" id="UP000095759">
    <property type="component" value="Unassembled WGS sequence"/>
</dbReference>
<evidence type="ECO:0000256" key="8">
    <source>
        <dbReference type="ARBA" id="ARBA00023125"/>
    </source>
</evidence>
<evidence type="ECO:0000256" key="2">
    <source>
        <dbReference type="ARBA" id="ARBA00022515"/>
    </source>
</evidence>
<evidence type="ECO:0000313" key="16">
    <source>
        <dbReference type="Proteomes" id="UP000095759"/>
    </source>
</evidence>
<evidence type="ECO:0000259" key="14">
    <source>
        <dbReference type="PROSITE" id="PS51199"/>
    </source>
</evidence>
<dbReference type="Gene3D" id="1.10.860.10">
    <property type="entry name" value="DNAb Helicase, Chain A"/>
    <property type="match status" value="1"/>
</dbReference>
<evidence type="ECO:0000256" key="1">
    <source>
        <dbReference type="ARBA" id="ARBA00008428"/>
    </source>
</evidence>
<dbReference type="RefSeq" id="WP_069936198.1">
    <property type="nucleotide sequence ID" value="NZ_MEHJ01000002.1"/>
</dbReference>
<dbReference type="FunFam" id="3.40.50.300:FF:000351">
    <property type="entry name" value="Replicative DNA helicase"/>
    <property type="match status" value="1"/>
</dbReference>
<keyword evidence="4 12" id="KW-0547">Nucleotide-binding</keyword>
<evidence type="ECO:0000256" key="7">
    <source>
        <dbReference type="ARBA" id="ARBA00022840"/>
    </source>
</evidence>
<protein>
    <recommendedName>
        <fullName evidence="11 12">Replicative DNA helicase</fullName>
        <ecNumber evidence="11 12">5.6.2.3</ecNumber>
    </recommendedName>
</protein>
<evidence type="ECO:0000256" key="13">
    <source>
        <dbReference type="SAM" id="MobiDB-lite"/>
    </source>
</evidence>
<dbReference type="InterPro" id="IPR007694">
    <property type="entry name" value="DNA_helicase_DnaB-like_C"/>
</dbReference>
<dbReference type="EC" id="5.6.2.3" evidence="11 12"/>
<comment type="caution">
    <text evidence="15">The sequence shown here is derived from an EMBL/GenBank/DDBJ whole genome shotgun (WGS) entry which is preliminary data.</text>
</comment>
<keyword evidence="5 12" id="KW-0378">Hydrolase</keyword>
<comment type="similarity">
    <text evidence="1 12">Belongs to the helicase family. DnaB subfamily.</text>
</comment>
<dbReference type="GO" id="GO:1990077">
    <property type="term" value="C:primosome complex"/>
    <property type="evidence" value="ECO:0007669"/>
    <property type="project" value="UniProtKB-UniRule"/>
</dbReference>
<dbReference type="SUPFAM" id="SSF52540">
    <property type="entry name" value="P-loop containing nucleoside triphosphate hydrolases"/>
    <property type="match status" value="1"/>
</dbReference>
<dbReference type="Pfam" id="PF00772">
    <property type="entry name" value="DnaB"/>
    <property type="match status" value="1"/>
</dbReference>
<feature type="domain" description="SF4 helicase" evidence="14">
    <location>
        <begin position="207"/>
        <end position="483"/>
    </location>
</feature>
<evidence type="ECO:0000256" key="5">
    <source>
        <dbReference type="ARBA" id="ARBA00022801"/>
    </source>
</evidence>
<dbReference type="InterPro" id="IPR016136">
    <property type="entry name" value="DNA_helicase_N/primase_C"/>
</dbReference>
<dbReference type="NCBIfam" id="TIGR00665">
    <property type="entry name" value="DnaB"/>
    <property type="match status" value="1"/>
</dbReference>
<dbReference type="Pfam" id="PF03796">
    <property type="entry name" value="DnaB_C"/>
    <property type="match status" value="1"/>
</dbReference>
<dbReference type="SUPFAM" id="SSF48024">
    <property type="entry name" value="N-terminal domain of DnaB helicase"/>
    <property type="match status" value="1"/>
</dbReference>
<evidence type="ECO:0000256" key="4">
    <source>
        <dbReference type="ARBA" id="ARBA00022741"/>
    </source>
</evidence>
<keyword evidence="7 12" id="KW-0067">ATP-binding</keyword>
<proteinExistence type="inferred from homology"/>
<gene>
    <name evidence="15" type="ORF">AS594_39235</name>
</gene>
<comment type="catalytic activity">
    <reaction evidence="10 12">
        <text>ATP + H2O = ADP + phosphate + H(+)</text>
        <dbReference type="Rhea" id="RHEA:13065"/>
        <dbReference type="ChEBI" id="CHEBI:15377"/>
        <dbReference type="ChEBI" id="CHEBI:15378"/>
        <dbReference type="ChEBI" id="CHEBI:30616"/>
        <dbReference type="ChEBI" id="CHEBI:43474"/>
        <dbReference type="ChEBI" id="CHEBI:456216"/>
        <dbReference type="EC" id="5.6.2.3"/>
    </reaction>
</comment>
<dbReference type="InterPro" id="IPR007692">
    <property type="entry name" value="DNA_helicase_DnaB"/>
</dbReference>
<keyword evidence="9" id="KW-0413">Isomerase</keyword>
<dbReference type="PROSITE" id="PS51199">
    <property type="entry name" value="SF4_HELICASE"/>
    <property type="match status" value="1"/>
</dbReference>
<feature type="region of interest" description="Disordered" evidence="13">
    <location>
        <begin position="1"/>
        <end position="42"/>
    </location>
</feature>
<accession>A0A1E5NZ53</accession>
<keyword evidence="6 12" id="KW-0347">Helicase</keyword>
<dbReference type="InterPro" id="IPR003593">
    <property type="entry name" value="AAA+_ATPase"/>
</dbReference>
<dbReference type="InterPro" id="IPR007693">
    <property type="entry name" value="DNA_helicase_DnaB-like_N"/>
</dbReference>
<dbReference type="OrthoDB" id="9773982at2"/>